<dbReference type="EMBL" id="CH476627">
    <property type="protein sequence ID" value="EDO03772.1"/>
    <property type="molecule type" value="Genomic_DNA"/>
</dbReference>
<keyword evidence="2" id="KW-1185">Reference proteome</keyword>
<reference evidence="2" key="1">
    <citation type="journal article" date="2011" name="PLoS Genet.">
        <title>Genomic analysis of the necrotrophic fungal pathogens Sclerotinia sclerotiorum and Botrytis cinerea.</title>
        <authorList>
            <person name="Amselem J."/>
            <person name="Cuomo C.A."/>
            <person name="van Kan J.A."/>
            <person name="Viaud M."/>
            <person name="Benito E.P."/>
            <person name="Couloux A."/>
            <person name="Coutinho P.M."/>
            <person name="de Vries R.P."/>
            <person name="Dyer P.S."/>
            <person name="Fillinger S."/>
            <person name="Fournier E."/>
            <person name="Gout L."/>
            <person name="Hahn M."/>
            <person name="Kohn L."/>
            <person name="Lapalu N."/>
            <person name="Plummer K.M."/>
            <person name="Pradier J.M."/>
            <person name="Quevillon E."/>
            <person name="Sharon A."/>
            <person name="Simon A."/>
            <person name="ten Have A."/>
            <person name="Tudzynski B."/>
            <person name="Tudzynski P."/>
            <person name="Wincker P."/>
            <person name="Andrew M."/>
            <person name="Anthouard V."/>
            <person name="Beever R.E."/>
            <person name="Beffa R."/>
            <person name="Benoit I."/>
            <person name="Bouzid O."/>
            <person name="Brault B."/>
            <person name="Chen Z."/>
            <person name="Choquer M."/>
            <person name="Collemare J."/>
            <person name="Cotton P."/>
            <person name="Danchin E.G."/>
            <person name="Da Silva C."/>
            <person name="Gautier A."/>
            <person name="Giraud C."/>
            <person name="Giraud T."/>
            <person name="Gonzalez C."/>
            <person name="Grossetete S."/>
            <person name="Guldener U."/>
            <person name="Henrissat B."/>
            <person name="Howlett B.J."/>
            <person name="Kodira C."/>
            <person name="Kretschmer M."/>
            <person name="Lappartient A."/>
            <person name="Leroch M."/>
            <person name="Levis C."/>
            <person name="Mauceli E."/>
            <person name="Neuveglise C."/>
            <person name="Oeser B."/>
            <person name="Pearson M."/>
            <person name="Poulain J."/>
            <person name="Poussereau N."/>
            <person name="Quesneville H."/>
            <person name="Rascle C."/>
            <person name="Schumacher J."/>
            <person name="Segurens B."/>
            <person name="Sexton A."/>
            <person name="Silva E."/>
            <person name="Sirven C."/>
            <person name="Soanes D.M."/>
            <person name="Talbot N.J."/>
            <person name="Templeton M."/>
            <person name="Yandava C."/>
            <person name="Yarden O."/>
            <person name="Zeng Q."/>
            <person name="Rollins J.A."/>
            <person name="Lebrun M.H."/>
            <person name="Dickman M."/>
        </authorList>
    </citation>
    <scope>NUCLEOTIDE SEQUENCE [LARGE SCALE GENOMIC DNA]</scope>
    <source>
        <strain evidence="2">ATCC 18683 / 1980 / Ss-1</strain>
    </source>
</reference>
<dbReference type="KEGG" id="ssl:SS1G_06253"/>
<name>A7ELQ6_SCLS1</name>
<evidence type="ECO:0000313" key="2">
    <source>
        <dbReference type="Proteomes" id="UP000001312"/>
    </source>
</evidence>
<evidence type="ECO:0000313" key="1">
    <source>
        <dbReference type="EMBL" id="EDO03772.1"/>
    </source>
</evidence>
<dbReference type="AlphaFoldDB" id="A7ELQ6"/>
<dbReference type="InParanoid" id="A7ELQ6"/>
<gene>
    <name evidence="1" type="ORF">SS1G_06253</name>
</gene>
<sequence>MPPCPSPIHKLGIFFPPNIVSPKLVWVSFEKTKIPDVEGLFDAPWKDDA</sequence>
<dbReference type="Proteomes" id="UP000001312">
    <property type="component" value="Unassembled WGS sequence"/>
</dbReference>
<dbReference type="HOGENOM" id="CLU_3143912_0_0_1"/>
<organism evidence="1 2">
    <name type="scientific">Sclerotinia sclerotiorum (strain ATCC 18683 / 1980 / Ss-1)</name>
    <name type="common">White mold</name>
    <name type="synonym">Whetzelinia sclerotiorum</name>
    <dbReference type="NCBI Taxonomy" id="665079"/>
    <lineage>
        <taxon>Eukaryota</taxon>
        <taxon>Fungi</taxon>
        <taxon>Dikarya</taxon>
        <taxon>Ascomycota</taxon>
        <taxon>Pezizomycotina</taxon>
        <taxon>Leotiomycetes</taxon>
        <taxon>Helotiales</taxon>
        <taxon>Sclerotiniaceae</taxon>
        <taxon>Sclerotinia</taxon>
    </lineage>
</organism>
<dbReference type="GeneID" id="5488888"/>
<dbReference type="RefSeq" id="XP_001593331.1">
    <property type="nucleotide sequence ID" value="XM_001593281.1"/>
</dbReference>
<proteinExistence type="predicted"/>
<accession>A7ELQ6</accession>
<protein>
    <submittedName>
        <fullName evidence="1">Uncharacterized protein</fullName>
    </submittedName>
</protein>